<keyword evidence="8" id="KW-1185">Reference proteome</keyword>
<dbReference type="Proteomes" id="UP000188600">
    <property type="component" value="Unassembled WGS sequence"/>
</dbReference>
<evidence type="ECO:0000313" key="6">
    <source>
        <dbReference type="EMBL" id="ONK30758.1"/>
    </source>
</evidence>
<dbReference type="Proteomes" id="UP000188946">
    <property type="component" value="Unassembled WGS sequence"/>
</dbReference>
<dbReference type="RefSeq" id="WP_076995310.1">
    <property type="nucleotide sequence ID" value="NZ_MSPR01000002.1"/>
</dbReference>
<evidence type="ECO:0000313" key="8">
    <source>
        <dbReference type="Proteomes" id="UP000188946"/>
    </source>
</evidence>
<dbReference type="Pfam" id="PF01420">
    <property type="entry name" value="Methylase_S"/>
    <property type="match status" value="1"/>
</dbReference>
<evidence type="ECO:0000256" key="3">
    <source>
        <dbReference type="ARBA" id="ARBA00023125"/>
    </source>
</evidence>
<dbReference type="EMBL" id="MSPT01000001">
    <property type="protein sequence ID" value="ONK29473.1"/>
    <property type="molecule type" value="Genomic_DNA"/>
</dbReference>
<protein>
    <submittedName>
        <fullName evidence="5">Restriction endonuclease subunit S</fullName>
    </submittedName>
</protein>
<name>A0AB36JRG7_9STRE</name>
<comment type="similarity">
    <text evidence="1">Belongs to the type-I restriction system S methylase family.</text>
</comment>
<dbReference type="GO" id="GO:0004519">
    <property type="term" value="F:endonuclease activity"/>
    <property type="evidence" value="ECO:0007669"/>
    <property type="project" value="UniProtKB-KW"/>
</dbReference>
<dbReference type="PANTHER" id="PTHR30408:SF12">
    <property type="entry name" value="TYPE I RESTRICTION ENZYME MJAVIII SPECIFICITY SUBUNIT"/>
    <property type="match status" value="1"/>
</dbReference>
<comment type="caution">
    <text evidence="5">The sequence shown here is derived from an EMBL/GenBank/DDBJ whole genome shotgun (WGS) entry which is preliminary data.</text>
</comment>
<evidence type="ECO:0000313" key="5">
    <source>
        <dbReference type="EMBL" id="ONK29473.1"/>
    </source>
</evidence>
<sequence>MKRRKVSDFVSFIPGVNPTRIEKQYDIKELIYYDQAAFEQDYHYTEGLADENVSETDSDIVTLQKGDVVISNSLQKAAMVGFSNAGKILSLNFTKLEFKSEALDKHYFLYLFNSYRDVQRQKERELQGGTILRIPMKSLNQLVVPIVEIEEQIKIGSAYREVITLKARWNQCGELLECFASQVFEEYLKEN</sequence>
<feature type="domain" description="Type I restriction modification DNA specificity" evidence="4">
    <location>
        <begin position="60"/>
        <end position="157"/>
    </location>
</feature>
<accession>A0AB36JRG7</accession>
<keyword evidence="3" id="KW-0238">DNA-binding</keyword>
<evidence type="ECO:0000256" key="2">
    <source>
        <dbReference type="ARBA" id="ARBA00022747"/>
    </source>
</evidence>
<evidence type="ECO:0000256" key="1">
    <source>
        <dbReference type="ARBA" id="ARBA00010923"/>
    </source>
</evidence>
<keyword evidence="5" id="KW-0378">Hydrolase</keyword>
<dbReference type="Gene3D" id="3.90.220.20">
    <property type="entry name" value="DNA methylase specificity domains"/>
    <property type="match status" value="1"/>
</dbReference>
<organism evidence="5 7">
    <name type="scientific">Streptococcus azizii</name>
    <dbReference type="NCBI Taxonomy" id="1579424"/>
    <lineage>
        <taxon>Bacteria</taxon>
        <taxon>Bacillati</taxon>
        <taxon>Bacillota</taxon>
        <taxon>Bacilli</taxon>
        <taxon>Lactobacillales</taxon>
        <taxon>Streptococcaceae</taxon>
        <taxon>Streptococcus</taxon>
    </lineage>
</organism>
<dbReference type="SUPFAM" id="SSF116734">
    <property type="entry name" value="DNA methylase specificity domain"/>
    <property type="match status" value="1"/>
</dbReference>
<dbReference type="InterPro" id="IPR044946">
    <property type="entry name" value="Restrct_endonuc_typeI_TRD_sf"/>
</dbReference>
<dbReference type="InterPro" id="IPR052021">
    <property type="entry name" value="Type-I_RS_S_subunit"/>
</dbReference>
<dbReference type="AlphaFoldDB" id="A0AB36JRG7"/>
<reference evidence="7 8" key="1">
    <citation type="submission" date="2016-12" db="EMBL/GenBank/DDBJ databases">
        <authorList>
            <person name="Gulvik C.A."/>
        </authorList>
    </citation>
    <scope>NUCLEOTIDE SEQUENCE [LARGE SCALE GENOMIC DNA]</scope>
    <source>
        <strain evidence="6 8">12-5202</strain>
        <strain evidence="5 7">12-5291</strain>
    </source>
</reference>
<proteinExistence type="inferred from homology"/>
<dbReference type="InterPro" id="IPR000055">
    <property type="entry name" value="Restrct_endonuc_typeI_TRD"/>
</dbReference>
<dbReference type="EMBL" id="MSPR01000002">
    <property type="protein sequence ID" value="ONK30758.1"/>
    <property type="molecule type" value="Genomic_DNA"/>
</dbReference>
<keyword evidence="5" id="KW-0255">Endonuclease</keyword>
<gene>
    <name evidence="6" type="ORF">BVE84_01455</name>
    <name evidence="5" type="ORF">BVE86_00145</name>
</gene>
<dbReference type="GO" id="GO:0003677">
    <property type="term" value="F:DNA binding"/>
    <property type="evidence" value="ECO:0007669"/>
    <property type="project" value="UniProtKB-KW"/>
</dbReference>
<keyword evidence="5" id="KW-0540">Nuclease</keyword>
<evidence type="ECO:0000313" key="7">
    <source>
        <dbReference type="Proteomes" id="UP000188600"/>
    </source>
</evidence>
<keyword evidence="2" id="KW-0680">Restriction system</keyword>
<dbReference type="GO" id="GO:0009307">
    <property type="term" value="P:DNA restriction-modification system"/>
    <property type="evidence" value="ECO:0007669"/>
    <property type="project" value="UniProtKB-KW"/>
</dbReference>
<evidence type="ECO:0000259" key="4">
    <source>
        <dbReference type="Pfam" id="PF01420"/>
    </source>
</evidence>
<dbReference type="PANTHER" id="PTHR30408">
    <property type="entry name" value="TYPE-1 RESTRICTION ENZYME ECOKI SPECIFICITY PROTEIN"/>
    <property type="match status" value="1"/>
</dbReference>